<feature type="compositionally biased region" description="Basic and acidic residues" evidence="4">
    <location>
        <begin position="391"/>
        <end position="402"/>
    </location>
</feature>
<dbReference type="Proteomes" id="UP001515500">
    <property type="component" value="Chromosome 15"/>
</dbReference>
<feature type="coiled-coil region" evidence="3">
    <location>
        <begin position="250"/>
        <end position="277"/>
    </location>
</feature>
<keyword evidence="6" id="KW-1185">Reference proteome</keyword>
<keyword evidence="1 2" id="KW-0694">RNA-binding</keyword>
<gene>
    <name evidence="7" type="primary">LOC120277409</name>
</gene>
<evidence type="ECO:0000256" key="4">
    <source>
        <dbReference type="SAM" id="MobiDB-lite"/>
    </source>
</evidence>
<organism evidence="6 7">
    <name type="scientific">Dioscorea cayennensis subsp. rotundata</name>
    <name type="common">White Guinea yam</name>
    <name type="synonym">Dioscorea rotundata</name>
    <dbReference type="NCBI Taxonomy" id="55577"/>
    <lineage>
        <taxon>Eukaryota</taxon>
        <taxon>Viridiplantae</taxon>
        <taxon>Streptophyta</taxon>
        <taxon>Embryophyta</taxon>
        <taxon>Tracheophyta</taxon>
        <taxon>Spermatophyta</taxon>
        <taxon>Magnoliopsida</taxon>
        <taxon>Liliopsida</taxon>
        <taxon>Dioscoreales</taxon>
        <taxon>Dioscoreaceae</taxon>
        <taxon>Dioscorea</taxon>
    </lineage>
</organism>
<evidence type="ECO:0000256" key="1">
    <source>
        <dbReference type="ARBA" id="ARBA00022884"/>
    </source>
</evidence>
<feature type="compositionally biased region" description="Polar residues" evidence="4">
    <location>
        <begin position="467"/>
        <end position="478"/>
    </location>
</feature>
<dbReference type="SUPFAM" id="SSF75471">
    <property type="entry name" value="YhbY-like"/>
    <property type="match status" value="1"/>
</dbReference>
<evidence type="ECO:0000313" key="7">
    <source>
        <dbReference type="RefSeq" id="XP_039140178.1"/>
    </source>
</evidence>
<dbReference type="PANTHER" id="PTHR31426:SF4">
    <property type="entry name" value="CRM-DOMAIN CONTAINING FACTOR CFM9, MITOCHONDRIAL"/>
    <property type="match status" value="1"/>
</dbReference>
<dbReference type="GeneID" id="120277409"/>
<evidence type="ECO:0000256" key="2">
    <source>
        <dbReference type="PROSITE-ProRule" id="PRU00626"/>
    </source>
</evidence>
<name>A0AB40CPV4_DIOCR</name>
<dbReference type="InterPro" id="IPR040286">
    <property type="entry name" value="At3g25440-like"/>
</dbReference>
<feature type="compositionally biased region" description="Acidic residues" evidence="4">
    <location>
        <begin position="419"/>
        <end position="448"/>
    </location>
</feature>
<feature type="compositionally biased region" description="Polar residues" evidence="4">
    <location>
        <begin position="503"/>
        <end position="512"/>
    </location>
</feature>
<feature type="compositionally biased region" description="Basic and acidic residues" evidence="4">
    <location>
        <begin position="449"/>
        <end position="459"/>
    </location>
</feature>
<dbReference type="PROSITE" id="PS51295">
    <property type="entry name" value="CRM"/>
    <property type="match status" value="1"/>
</dbReference>
<dbReference type="PANTHER" id="PTHR31426">
    <property type="entry name" value="GROUP II INTRON SPLICING FACTOR CRS1-LIKE"/>
    <property type="match status" value="1"/>
</dbReference>
<feature type="compositionally biased region" description="Acidic residues" evidence="4">
    <location>
        <begin position="480"/>
        <end position="492"/>
    </location>
</feature>
<proteinExistence type="predicted"/>
<evidence type="ECO:0000256" key="3">
    <source>
        <dbReference type="SAM" id="Coils"/>
    </source>
</evidence>
<dbReference type="AlphaFoldDB" id="A0AB40CPV4"/>
<dbReference type="GO" id="GO:0003723">
    <property type="term" value="F:RNA binding"/>
    <property type="evidence" value="ECO:0007669"/>
    <property type="project" value="UniProtKB-UniRule"/>
</dbReference>
<reference evidence="7" key="1">
    <citation type="submission" date="2025-08" db="UniProtKB">
        <authorList>
            <consortium name="RefSeq"/>
        </authorList>
    </citation>
    <scope>IDENTIFICATION</scope>
</reference>
<dbReference type="SMART" id="SM01103">
    <property type="entry name" value="CRS1_YhbY"/>
    <property type="match status" value="1"/>
</dbReference>
<feature type="domain" description="CRM" evidence="5">
    <location>
        <begin position="140"/>
        <end position="237"/>
    </location>
</feature>
<evidence type="ECO:0000313" key="6">
    <source>
        <dbReference type="Proteomes" id="UP001515500"/>
    </source>
</evidence>
<feature type="region of interest" description="Disordered" evidence="4">
    <location>
        <begin position="316"/>
        <end position="335"/>
    </location>
</feature>
<dbReference type="InterPro" id="IPR001890">
    <property type="entry name" value="RNA-binding_CRM"/>
</dbReference>
<dbReference type="Pfam" id="PF01985">
    <property type="entry name" value="CRS1_YhbY"/>
    <property type="match status" value="1"/>
</dbReference>
<dbReference type="InterPro" id="IPR035920">
    <property type="entry name" value="YhbY-like_sf"/>
</dbReference>
<feature type="region of interest" description="Disordered" evidence="4">
    <location>
        <begin position="391"/>
        <end position="537"/>
    </location>
</feature>
<keyword evidence="3" id="KW-0175">Coiled coil</keyword>
<dbReference type="Gene3D" id="3.30.110.60">
    <property type="entry name" value="YhbY-like"/>
    <property type="match status" value="1"/>
</dbReference>
<protein>
    <submittedName>
        <fullName evidence="7">CRM-domain containing factor CFM9, mitochondrial</fullName>
    </submittedName>
</protein>
<evidence type="ECO:0000259" key="5">
    <source>
        <dbReference type="PROSITE" id="PS51295"/>
    </source>
</evidence>
<sequence length="537" mass="61898">MWGLRRLNRHCLRVLSGLQNRGSLPRDASWQIKGNCEIRSQTYEMNLTSASSFGLANICRMMSTTKGRSMRSKVEKRMRRETGKTLREIRRAKKLRKKLMTDEERLIYNLRRAKKKVALLLQKLKKYELPELPAPRHDPELLTPEQLQAYKKIGFRNRNYVPVGVRGVFGGVVQNMHLHWKFHETVQVCCDNFPKERIKEMATMIARLSGGIVVNIHNVKTIIMFRGRNYRQPKNLIPINTLTKRKALFKARFEQALESQKLNIKKLEQQLRRMGVNPEDPVAMASIQRVASTFFRAIDEQQGTPYVFREDRQPVSGIDDAGVESPAVQSEDSDQEELDRFIAEIEEAADQEWAAEEAAEREEASKIRYWGREEIGMRGRSSQWRDYHDFEEDAGGRGRGQDSRSGNNQRTVNIRKWDSDDEVSEASEGMESDFNNDVDDQDSEDDDSPELRTRNRDLGGRGGIRQQLHSLDTKPNVQSEFDEFDNSEDELWGSEYSPKASKDNVNNYISSGEESDTLARPSAVLSEKNIDESWDSD</sequence>
<dbReference type="RefSeq" id="XP_039140178.1">
    <property type="nucleotide sequence ID" value="XM_039284244.1"/>
</dbReference>
<accession>A0AB40CPV4</accession>